<dbReference type="InterPro" id="IPR027477">
    <property type="entry name" value="Succ_DH/fumarate_Rdtase_cat_sf"/>
</dbReference>
<dbReference type="InterPro" id="IPR036188">
    <property type="entry name" value="FAD/NAD-bd_sf"/>
</dbReference>
<evidence type="ECO:0000256" key="5">
    <source>
        <dbReference type="RuleBase" id="RU366062"/>
    </source>
</evidence>
<gene>
    <name evidence="7" type="ORF">JFL75_10440</name>
</gene>
<accession>A0A7T8B9N6</accession>
<dbReference type="InterPro" id="IPR007329">
    <property type="entry name" value="FMN-bd"/>
</dbReference>
<dbReference type="NCBIfam" id="TIGR01813">
    <property type="entry name" value="flavo_cyto_c"/>
    <property type="match status" value="1"/>
</dbReference>
<dbReference type="GO" id="GO:0010181">
    <property type="term" value="F:FMN binding"/>
    <property type="evidence" value="ECO:0007669"/>
    <property type="project" value="InterPro"/>
</dbReference>
<feature type="domain" description="FMN-binding" evidence="6">
    <location>
        <begin position="38"/>
        <end position="112"/>
    </location>
</feature>
<dbReference type="PROSITE" id="PS51257">
    <property type="entry name" value="PROKAR_LIPOPROTEIN"/>
    <property type="match status" value="1"/>
</dbReference>
<dbReference type="SUPFAM" id="SSF56425">
    <property type="entry name" value="Succinate dehydrogenase/fumarate reductase flavoprotein, catalytic domain"/>
    <property type="match status" value="1"/>
</dbReference>
<comment type="cofactor">
    <cofactor evidence="5">
        <name>FMN</name>
        <dbReference type="ChEBI" id="CHEBI:58210"/>
    </cofactor>
    <text evidence="5">Binds 1 or 2 FMN covalently per subunit.</text>
</comment>
<dbReference type="GO" id="GO:0016491">
    <property type="term" value="F:oxidoreductase activity"/>
    <property type="evidence" value="ECO:0007669"/>
    <property type="project" value="UniProtKB-KW"/>
</dbReference>
<dbReference type="RefSeq" id="WP_215624688.1">
    <property type="nucleotide sequence ID" value="NZ_CP067089.2"/>
</dbReference>
<organism evidence="7 8">
    <name type="scientific">Breznakiella homolactica</name>
    <dbReference type="NCBI Taxonomy" id="2798577"/>
    <lineage>
        <taxon>Bacteria</taxon>
        <taxon>Pseudomonadati</taxon>
        <taxon>Spirochaetota</taxon>
        <taxon>Spirochaetia</taxon>
        <taxon>Spirochaetales</taxon>
        <taxon>Breznakiellaceae</taxon>
        <taxon>Breznakiella</taxon>
    </lineage>
</organism>
<evidence type="ECO:0000313" key="7">
    <source>
        <dbReference type="EMBL" id="QQO07383.1"/>
    </source>
</evidence>
<evidence type="ECO:0000256" key="4">
    <source>
        <dbReference type="ARBA" id="ARBA00023002"/>
    </source>
</evidence>
<keyword evidence="5" id="KW-0732">Signal</keyword>
<evidence type="ECO:0000256" key="1">
    <source>
        <dbReference type="ARBA" id="ARBA00008040"/>
    </source>
</evidence>
<evidence type="ECO:0000256" key="3">
    <source>
        <dbReference type="ARBA" id="ARBA00022827"/>
    </source>
</evidence>
<name>A0A7T8B9N6_9SPIR</name>
<dbReference type="GO" id="GO:0016020">
    <property type="term" value="C:membrane"/>
    <property type="evidence" value="ECO:0007669"/>
    <property type="project" value="InterPro"/>
</dbReference>
<dbReference type="SUPFAM" id="SSF51905">
    <property type="entry name" value="FAD/NAD(P)-binding domain"/>
    <property type="match status" value="1"/>
</dbReference>
<dbReference type="EC" id="1.3.99.33" evidence="5"/>
<keyword evidence="4 5" id="KW-0560">Oxidoreductase</keyword>
<sequence length="590" mass="62385">MKKVPSKILALLMAVSVFGCVSSKTGFTPGTYQGTAQGFHGDITMEVTVDSGRILSVQAVEHTESPGISDPAFERIPKAIVDGQTLAVDVVAGASFSSRGIIDAVTLALEKSGADITALQNKTASSKAVRRDSKTETADVIVIGAGGAGLAAAIAANQSGATVIVLEKMPRAGGNTIISGAAYNAVDPSRQIPLGIEDSVDLHFTQTYEGGDKVGDPALVRTMVENAYPALQWMESLGMEFTPTVFTVLGGLWPRAHKPVKPLGTGYIDTDLEYINSHSSQITLLLETEATELITKNGRVTGVKAKGLSTDYVFNANKAVVIATGGFGANIELRDRFNSMWPALTNIKTTNHPGATGDGLVMAEAVGANLVGMEYIQLLPMGDPDTGSLSGNIEQNVENRIFVNKSGNRFVDEGARRDVMTKGLFEQQDAFMWVILDRHSYPNPDVKNNFNETIAELIAQGRAYGANSLDDLARQIGVNAENLKAAVADFNRAVETGGPDRFGRTLFQDKIDTPPFYAGAREPTVHHTMGGIQINTRAQAIDKKGNVIPGLYAAGEVTGGIHGSNRLGGNALADIHVFGRIAGTNAAAEK</sequence>
<feature type="chain" id="PRO_5031608397" description="Urocanate reductase" evidence="5">
    <location>
        <begin position="20"/>
        <end position="590"/>
    </location>
</feature>
<dbReference type="InterPro" id="IPR003953">
    <property type="entry name" value="FAD-dep_OxRdtase_2_FAD-bd"/>
</dbReference>
<dbReference type="Gene3D" id="3.90.700.10">
    <property type="entry name" value="Succinate dehydrogenase/fumarate reductase flavoprotein, catalytic domain"/>
    <property type="match status" value="1"/>
</dbReference>
<comment type="cofactor">
    <cofactor evidence="5">
        <name>FAD</name>
        <dbReference type="ChEBI" id="CHEBI:57692"/>
    </cofactor>
    <text evidence="5">Binds 1 FAD per subunit.</text>
</comment>
<dbReference type="InterPro" id="IPR050315">
    <property type="entry name" value="FAD-oxidoreductase_2"/>
</dbReference>
<dbReference type="Gene3D" id="3.90.1010.20">
    <property type="match status" value="1"/>
</dbReference>
<evidence type="ECO:0000259" key="6">
    <source>
        <dbReference type="SMART" id="SM00900"/>
    </source>
</evidence>
<dbReference type="AlphaFoldDB" id="A0A7T8B9N6"/>
<evidence type="ECO:0000313" key="8">
    <source>
        <dbReference type="Proteomes" id="UP000595917"/>
    </source>
</evidence>
<dbReference type="KEGG" id="bhc:JFL75_10440"/>
<dbReference type="PRINTS" id="PR00368">
    <property type="entry name" value="FADPNR"/>
</dbReference>
<comment type="similarity">
    <text evidence="1 5">Belongs to the FAD-dependent oxidoreductase 2 family. FRD/SDH subfamily.</text>
</comment>
<dbReference type="Gene3D" id="3.50.50.60">
    <property type="entry name" value="FAD/NAD(P)-binding domain"/>
    <property type="match status" value="1"/>
</dbReference>
<dbReference type="InterPro" id="IPR010960">
    <property type="entry name" value="Flavocytochrome_c"/>
</dbReference>
<dbReference type="Proteomes" id="UP000595917">
    <property type="component" value="Chromosome"/>
</dbReference>
<keyword evidence="8" id="KW-1185">Reference proteome</keyword>
<keyword evidence="3 5" id="KW-0274">FAD</keyword>
<dbReference type="Pfam" id="PF04205">
    <property type="entry name" value="FMN_bind"/>
    <property type="match status" value="1"/>
</dbReference>
<keyword evidence="2 5" id="KW-0285">Flavoprotein</keyword>
<dbReference type="PANTHER" id="PTHR43400">
    <property type="entry name" value="FUMARATE REDUCTASE"/>
    <property type="match status" value="1"/>
</dbReference>
<dbReference type="EMBL" id="CP067089">
    <property type="protein sequence ID" value="QQO07383.1"/>
    <property type="molecule type" value="Genomic_DNA"/>
</dbReference>
<feature type="signal peptide" evidence="5">
    <location>
        <begin position="1"/>
        <end position="19"/>
    </location>
</feature>
<dbReference type="PANTHER" id="PTHR43400:SF7">
    <property type="entry name" value="FAD-DEPENDENT OXIDOREDUCTASE 2 FAD BINDING DOMAIN-CONTAINING PROTEIN"/>
    <property type="match status" value="1"/>
</dbReference>
<dbReference type="Pfam" id="PF00890">
    <property type="entry name" value="FAD_binding_2"/>
    <property type="match status" value="1"/>
</dbReference>
<reference evidence="7" key="1">
    <citation type="submission" date="2021-01" db="EMBL/GenBank/DDBJ databases">
        <title>Description of Breznakiella homolactica.</title>
        <authorList>
            <person name="Song Y."/>
            <person name="Brune A."/>
        </authorList>
    </citation>
    <scope>NUCLEOTIDE SEQUENCE</scope>
    <source>
        <strain evidence="7">RmG30</strain>
    </source>
</reference>
<protein>
    <recommendedName>
        <fullName evidence="5">Urocanate reductase</fullName>
        <ecNumber evidence="5">1.3.99.33</ecNumber>
    </recommendedName>
</protein>
<evidence type="ECO:0000256" key="2">
    <source>
        <dbReference type="ARBA" id="ARBA00022630"/>
    </source>
</evidence>
<comment type="catalytic activity">
    <reaction evidence="5">
        <text>dihydrourocanate + A = urocanate + AH2</text>
        <dbReference type="Rhea" id="RHEA:36059"/>
        <dbReference type="ChEBI" id="CHEBI:13193"/>
        <dbReference type="ChEBI" id="CHEBI:17499"/>
        <dbReference type="ChEBI" id="CHEBI:27247"/>
        <dbReference type="ChEBI" id="CHEBI:72991"/>
        <dbReference type="EC" id="1.3.99.33"/>
    </reaction>
</comment>
<dbReference type="SMART" id="SM00900">
    <property type="entry name" value="FMN_bind"/>
    <property type="match status" value="1"/>
</dbReference>
<proteinExistence type="inferred from homology"/>